<dbReference type="PANTHER" id="PTHR35910:SF6">
    <property type="entry name" value="2EXR DOMAIN-CONTAINING PROTEIN"/>
    <property type="match status" value="1"/>
</dbReference>
<reference evidence="2" key="1">
    <citation type="submission" date="2020-10" db="EMBL/GenBank/DDBJ databases">
        <authorList>
            <person name="Kusch S."/>
        </authorList>
    </citation>
    <scope>NUCLEOTIDE SEQUENCE</scope>
    <source>
        <strain evidence="2">SwB9</strain>
    </source>
</reference>
<evidence type="ECO:0000313" key="3">
    <source>
        <dbReference type="Proteomes" id="UP000624404"/>
    </source>
</evidence>
<dbReference type="PANTHER" id="PTHR35910">
    <property type="entry name" value="2EXR DOMAIN-CONTAINING PROTEIN"/>
    <property type="match status" value="1"/>
</dbReference>
<dbReference type="AlphaFoldDB" id="A0A8H2ZTU5"/>
<organism evidence="2 3">
    <name type="scientific">Sclerotinia trifoliorum</name>
    <dbReference type="NCBI Taxonomy" id="28548"/>
    <lineage>
        <taxon>Eukaryota</taxon>
        <taxon>Fungi</taxon>
        <taxon>Dikarya</taxon>
        <taxon>Ascomycota</taxon>
        <taxon>Pezizomycotina</taxon>
        <taxon>Leotiomycetes</taxon>
        <taxon>Helotiales</taxon>
        <taxon>Sclerotiniaceae</taxon>
        <taxon>Sclerotinia</taxon>
    </lineage>
</organism>
<comment type="caution">
    <text evidence="2">The sequence shown here is derived from an EMBL/GenBank/DDBJ whole genome shotgun (WGS) entry which is preliminary data.</text>
</comment>
<dbReference type="Pfam" id="PF20150">
    <property type="entry name" value="2EXR"/>
    <property type="match status" value="1"/>
</dbReference>
<feature type="domain" description="2EXR" evidence="1">
    <location>
        <begin position="13"/>
        <end position="98"/>
    </location>
</feature>
<accession>A0A8H2ZTU5</accession>
<keyword evidence="3" id="KW-1185">Reference proteome</keyword>
<dbReference type="InterPro" id="IPR045518">
    <property type="entry name" value="2EXR"/>
</dbReference>
<gene>
    <name evidence="2" type="ORF">SCLTRI_LOCUS5955</name>
</gene>
<proteinExistence type="predicted"/>
<sequence>MKAGTAYRMSSSFHPFQKLSAEVREMIWMEALTHDRVIVFDFKANLKMWLRLTPEPALLYVNQESRHYASEYYKQFICRPHNTASKTQTTHINPDNDICYFLTPNGLSPGNEEMFHKMCTFLDDNYLPYCAGVRPRRWAFDVKVLISRGASAEYRGRMFLWMGYKTTDAIRQSDELHRMKISKVFTEALRPRLVAAKEEFEMEILKICENVAVYQGPDGSAQPPAVSFGMIELP</sequence>
<evidence type="ECO:0000313" key="2">
    <source>
        <dbReference type="EMBL" id="CAD6446250.1"/>
    </source>
</evidence>
<protein>
    <submittedName>
        <fullName evidence="2">58d77d07-e139-4bb4-b924-f32ff8449a3b-CDS</fullName>
    </submittedName>
</protein>
<name>A0A8H2ZTU5_9HELO</name>
<dbReference type="Proteomes" id="UP000624404">
    <property type="component" value="Unassembled WGS sequence"/>
</dbReference>
<evidence type="ECO:0000259" key="1">
    <source>
        <dbReference type="Pfam" id="PF20150"/>
    </source>
</evidence>
<dbReference type="EMBL" id="CAJHIA010000017">
    <property type="protein sequence ID" value="CAD6446250.1"/>
    <property type="molecule type" value="Genomic_DNA"/>
</dbReference>
<dbReference type="OrthoDB" id="3465549at2759"/>